<sequence length="106" mass="11980">MSSSVKGITYPSGSNSFNIDILQLFVDEALDVEIALVMLHEMVHATLKVHQGHEGFTSFIDIYKDFTREEYGSELHHGIMAENYIQPIANALAQLIIIESIWKFIP</sequence>
<dbReference type="EMBL" id="FZNV01000001">
    <property type="protein sequence ID" value="SNR26976.1"/>
    <property type="molecule type" value="Genomic_DNA"/>
</dbReference>
<evidence type="ECO:0000313" key="2">
    <source>
        <dbReference type="Proteomes" id="UP000198337"/>
    </source>
</evidence>
<dbReference type="Proteomes" id="UP000198337">
    <property type="component" value="Unassembled WGS sequence"/>
</dbReference>
<evidence type="ECO:0000313" key="1">
    <source>
        <dbReference type="EMBL" id="SNR26976.1"/>
    </source>
</evidence>
<organism evidence="1 2">
    <name type="scientific">Maribacter sedimenticola</name>
    <dbReference type="NCBI Taxonomy" id="228956"/>
    <lineage>
        <taxon>Bacteria</taxon>
        <taxon>Pseudomonadati</taxon>
        <taxon>Bacteroidota</taxon>
        <taxon>Flavobacteriia</taxon>
        <taxon>Flavobacteriales</taxon>
        <taxon>Flavobacteriaceae</taxon>
        <taxon>Maribacter</taxon>
    </lineage>
</organism>
<reference evidence="1 2" key="1">
    <citation type="submission" date="2017-06" db="EMBL/GenBank/DDBJ databases">
        <authorList>
            <person name="Varghese N."/>
            <person name="Submissions S."/>
        </authorList>
    </citation>
    <scope>NUCLEOTIDE SEQUENCE [LARGE SCALE GENOMIC DNA]</scope>
    <source>
        <strain evidence="1 2">DSM 19840</strain>
    </source>
</reference>
<keyword evidence="2" id="KW-1185">Reference proteome</keyword>
<comment type="caution">
    <text evidence="1">The sequence shown here is derived from an EMBL/GenBank/DDBJ whole genome shotgun (WGS) entry which is preliminary data.</text>
</comment>
<evidence type="ECO:0008006" key="3">
    <source>
        <dbReference type="Google" id="ProtNLM"/>
    </source>
</evidence>
<name>A0ABY1SDN4_9FLAO</name>
<proteinExistence type="predicted"/>
<dbReference type="RefSeq" id="WP_089258891.1">
    <property type="nucleotide sequence ID" value="NZ_FZNV01000001.1"/>
</dbReference>
<gene>
    <name evidence="1" type="ORF">SAMN04488009_0580</name>
</gene>
<protein>
    <recommendedName>
        <fullName evidence="3">SprT-like domain-containing protein</fullName>
    </recommendedName>
</protein>
<accession>A0ABY1SDN4</accession>